<dbReference type="Gene3D" id="3.40.50.300">
    <property type="entry name" value="P-loop containing nucleotide triphosphate hydrolases"/>
    <property type="match status" value="1"/>
</dbReference>
<evidence type="ECO:0000256" key="10">
    <source>
        <dbReference type="PROSITE-ProRule" id="PRU00042"/>
    </source>
</evidence>
<evidence type="ECO:0000259" key="14">
    <source>
        <dbReference type="PROSITE" id="PS51700"/>
    </source>
</evidence>
<evidence type="ECO:0000256" key="3">
    <source>
        <dbReference type="ARBA" id="ARBA00022475"/>
    </source>
</evidence>
<dbReference type="WBParaSite" id="MBELARI_LOCUS8255">
    <property type="protein sequence ID" value="MBELARI_LOCUS8255"/>
    <property type="gene ID" value="MBELARI_LOCUS8255"/>
</dbReference>
<dbReference type="InterPro" id="IPR027417">
    <property type="entry name" value="P-loop_NTPase"/>
</dbReference>
<dbReference type="CDD" id="cd01870">
    <property type="entry name" value="RhoA_like"/>
    <property type="match status" value="1"/>
</dbReference>
<dbReference type="InterPro" id="IPR005225">
    <property type="entry name" value="Small_GTP-bd"/>
</dbReference>
<dbReference type="NCBIfam" id="TIGR00231">
    <property type="entry name" value="small_GTP"/>
    <property type="match status" value="1"/>
</dbReference>
<evidence type="ECO:0000256" key="5">
    <source>
        <dbReference type="ARBA" id="ARBA00022741"/>
    </source>
</evidence>
<reference evidence="16" key="1">
    <citation type="submission" date="2024-02" db="UniProtKB">
        <authorList>
            <consortium name="WormBaseParasite"/>
        </authorList>
    </citation>
    <scope>IDENTIFICATION</scope>
</reference>
<evidence type="ECO:0000256" key="4">
    <source>
        <dbReference type="ARBA" id="ARBA00022481"/>
    </source>
</evidence>
<evidence type="ECO:0000256" key="11">
    <source>
        <dbReference type="SAM" id="MobiDB-lite"/>
    </source>
</evidence>
<feature type="region of interest" description="Disordered" evidence="11">
    <location>
        <begin position="493"/>
        <end position="518"/>
    </location>
</feature>
<dbReference type="SUPFAM" id="SSF57667">
    <property type="entry name" value="beta-beta-alpha zinc fingers"/>
    <property type="match status" value="4"/>
</dbReference>
<dbReference type="GO" id="GO:0003924">
    <property type="term" value="F:GTPase activity"/>
    <property type="evidence" value="ECO:0007669"/>
    <property type="project" value="InterPro"/>
</dbReference>
<feature type="domain" description="C2H2-type" evidence="13">
    <location>
        <begin position="816"/>
        <end position="845"/>
    </location>
</feature>
<sequence length="2276" mass="257911">MAAIRKKLVIVGDGACGKTCLLIVFSKDQFPDVYVPTVFENYVADIEVDGKQVELALWDTAGQEDYDRLRPLSYPDTDVILMCFSIDSPDSLENIPEKWTPEVRHFCPNVPIILVGNKKDLRNDPITIRELQKMKQEPVKPEQGKAIADQIGAYAYLECSAKTKDGIREVFEKATQAALQQKKKKKNKLMALVASVESNGLNPMSFTDQHGTTVLERLRYQRETGRFCDVFITVKDRRFTAHRNILAACSPYFDSIFRYGKITKEHVTVNCPNPAAFELFLNYMYSGNIVIDRSTVTELLKLANNFLVTKLKGYCCEYLDRYLDAANVISIKQLATKYNLPVLLKTACEFFDANINRCVLESVDILQYTIAQLTKLLDEPKHVNVILPDVHLKLIVRWISEDIEKREPHFRQLLTGVQLPNCSETAIEFLLDYASLFSRSMPSRLLMMQQLSRSGLLPSKYQEQYANLLANTAFPEHHATNGNENDVEMDELDDEEGYSDLDDEEGSLYGSEDDSMDVPVEGHPTTEEILNGAQYVGEGSGTKLRLRISLKDRDDIGATSGSDADEARNRLLHKIRKHKGFKRRGRPPKRITDDDVDIAAFDEDELDGVYADGSILTGIITYTDDDLLDPDSVDDGEEVSDPAGSNPCPYCRFASNSEEETARHCARKHNRNTIFVCQMCDFECKWSKNFYEHVRQNHFHMPPYNCAHCPFVSNDRVQDLLAHMLVHSEIRFFKCAQCGFRGRTRTQVWAHEKLHADEAALHCVECGRSFNQQSALDSHMSTHADARPHICDECGFSSKSADHILTHKKGHNGDVFYCHIEGCDYSSPKKSQLAAHLRTHLAVRAHTCKICNRGFIEKSHLVRHERIHLDEKPFKCDICDYASSRRDKLKEHILKHHNGNQANRSHRRRYKRERQLAALAAQEEAEIKLGISENVFRPIGASEQVEQWQTAHGHHFQQGSFSPLGRSTSVCIGGATAPTGLSPGSMSLSNINIAGTDTPTIMATNNVMPTFQSSQIVPRSPHNHSENYGVTTPTDLGNRAMSVPPYSQHQGLQANQNLNEQSVFPAQDNVFTAQFNQATQNQQWWHFKFILMASIPLDTVRKARGKSPLRAISPARLHDLLTSTPKSLNKASKKEKRNEKTPARKLLQFDEDTPSTATTSVSQVGSQKLYEQLNQHFRAFTGQLFFVQRKMCDVLRACGKEIEQSDLAPHVLVTHQYAFANQESNPHAALMRAYTLYITRIQPLLLQASTQARAPYNKQLRNLAAALFLSGHHYKGLLMLKDILTIFEKDLDIECAYQKWCVLLAEWEVLDGFYDERNNMFTRDKFIEHSQFASICRQIKVFHVEAKFREHSIQQLYEYLEERKDEKTYANYELMALINSCLANAYKLQRREVKDDGTRYKAKDGLVHLEQMLHSSEVIVKNMARNLLVDSSANYELPLFDTEGKDSGHILKVSLRVAEHFYFVHQYVLEMFKSGQTREACYASLKYWIASLRLGLHSNIVRASSLMFWVRFASFYDSHSRPNMRKMLQHLYSDSVVQPEGEMKTTKQGVADMTIGALTDTFLELCVNEDDTSNPILHLYAETCSCSNCAISRFDPVYRFEWHIFAFAYDGFPTNEVAVQGLCEAFTQLRSLNTPTQQQLLGNLSKPRPPLLMSMLWILVMIQWLRYNDGYRAPRAGTSVITTVSEWTKKIYKYASSFLQAEFLALAQASRPACPPLCYSWMLAKNAKKKILQANPKTTEDGELAAKREKAVEDARKQYALHKHLMYRDWRLPICSMIAQLSIYPWESAMMSAEMCLLATRQAARAIGRDFGEEFRSASQFQAKVEKLPEDITVLQLVLNNGGDFVVVKLHCSRPPVIVPIASKDKLDEFIKDMTTIMRDNDTTGNLAKVTTDSKYFWKERRRVDDSLRAFCAKVQNQLLGPFAMLFRPSATLGAEGRKAAKMIQSLTTKAQTNRGLSSYIATELVSLFATGSHEEYETLWKPLIPAFCELNGELGSAEAAKVSRTNSDFYVQLKKAASDVAYSFPRYTMIVTSPELSIIPWESLPIFEKNPYIGRFGSVHKLLEIFEKKNYSIPRPINPARGVFICDPDNNLDDTKKRMCDHMAKLGWTGIVGRVPEPENFKKMLSANDIYVYFGHGSGSKYFGRTAVRKSGCQAVGFLMGCSSVAITPEGPGLDGRSSIYDYFIADSPCVVGCLWMVTDGEIDRYFIDLSDYMFDAEQRKPKANDGERLRMLMDGMAFARSRAKLRHLTGASVVSYGIPVVSSPSNSLDSAAER</sequence>
<dbReference type="Gene3D" id="1.25.40.420">
    <property type="match status" value="1"/>
</dbReference>
<dbReference type="InterPro" id="IPR000210">
    <property type="entry name" value="BTB/POZ_dom"/>
</dbReference>
<keyword evidence="8" id="KW-0449">Lipoprotein</keyword>
<evidence type="ECO:0000256" key="8">
    <source>
        <dbReference type="ARBA" id="ARBA00023288"/>
    </source>
</evidence>
<dbReference type="InterPro" id="IPR011705">
    <property type="entry name" value="BACK"/>
</dbReference>
<evidence type="ECO:0000256" key="7">
    <source>
        <dbReference type="ARBA" id="ARBA00023136"/>
    </source>
</evidence>
<dbReference type="InterPro" id="IPR036236">
    <property type="entry name" value="Znf_C2H2_sf"/>
</dbReference>
<dbReference type="InterPro" id="IPR013087">
    <property type="entry name" value="Znf_C2H2_type"/>
</dbReference>
<evidence type="ECO:0000256" key="9">
    <source>
        <dbReference type="ARBA" id="ARBA00023289"/>
    </source>
</evidence>
<dbReference type="PROSITE" id="PS51700">
    <property type="entry name" value="SEPARIN"/>
    <property type="match status" value="1"/>
</dbReference>
<evidence type="ECO:0000256" key="6">
    <source>
        <dbReference type="ARBA" id="ARBA00023134"/>
    </source>
</evidence>
<dbReference type="Pfam" id="PF00071">
    <property type="entry name" value="Ras"/>
    <property type="match status" value="1"/>
</dbReference>
<evidence type="ECO:0000256" key="1">
    <source>
        <dbReference type="ARBA" id="ARBA00004193"/>
    </source>
</evidence>
<evidence type="ECO:0000259" key="13">
    <source>
        <dbReference type="PROSITE" id="PS50157"/>
    </source>
</evidence>
<evidence type="ECO:0000256" key="2">
    <source>
        <dbReference type="ARBA" id="ARBA00010142"/>
    </source>
</evidence>
<keyword evidence="3" id="KW-1003">Cell membrane</keyword>
<evidence type="ECO:0000313" key="16">
    <source>
        <dbReference type="WBParaSite" id="MBELARI_LOCUS8255"/>
    </source>
</evidence>
<dbReference type="SMART" id="SM00355">
    <property type="entry name" value="ZnF_C2H2"/>
    <property type="match status" value="9"/>
</dbReference>
<dbReference type="GO" id="GO:0006508">
    <property type="term" value="P:proteolysis"/>
    <property type="evidence" value="ECO:0007669"/>
    <property type="project" value="InterPro"/>
</dbReference>
<dbReference type="PANTHER" id="PTHR24072">
    <property type="entry name" value="RHO FAMILY GTPASE"/>
    <property type="match status" value="1"/>
</dbReference>
<dbReference type="SMART" id="SM00174">
    <property type="entry name" value="RHO"/>
    <property type="match status" value="1"/>
</dbReference>
<dbReference type="InterPro" id="IPR030397">
    <property type="entry name" value="SEPARIN_core_dom"/>
</dbReference>
<dbReference type="SMART" id="SM00225">
    <property type="entry name" value="BTB"/>
    <property type="match status" value="1"/>
</dbReference>
<keyword evidence="15" id="KW-1185">Reference proteome</keyword>
<feature type="domain" description="C2H2-type" evidence="13">
    <location>
        <begin position="846"/>
        <end position="873"/>
    </location>
</feature>
<dbReference type="Gene3D" id="3.30.160.60">
    <property type="entry name" value="Classic Zinc Finger"/>
    <property type="match status" value="6"/>
</dbReference>
<dbReference type="PROSITE" id="PS50097">
    <property type="entry name" value="BTB"/>
    <property type="match status" value="1"/>
</dbReference>
<dbReference type="PROSITE" id="PS51419">
    <property type="entry name" value="RAB"/>
    <property type="match status" value="1"/>
</dbReference>
<dbReference type="GO" id="GO:0008270">
    <property type="term" value="F:zinc ion binding"/>
    <property type="evidence" value="ECO:0007669"/>
    <property type="project" value="UniProtKB-KW"/>
</dbReference>
<dbReference type="Pfam" id="PF07707">
    <property type="entry name" value="BACK"/>
    <property type="match status" value="1"/>
</dbReference>
<dbReference type="Pfam" id="PF00096">
    <property type="entry name" value="zf-C2H2"/>
    <property type="match status" value="2"/>
</dbReference>
<organism evidence="15 16">
    <name type="scientific">Mesorhabditis belari</name>
    <dbReference type="NCBI Taxonomy" id="2138241"/>
    <lineage>
        <taxon>Eukaryota</taxon>
        <taxon>Metazoa</taxon>
        <taxon>Ecdysozoa</taxon>
        <taxon>Nematoda</taxon>
        <taxon>Chromadorea</taxon>
        <taxon>Rhabditida</taxon>
        <taxon>Rhabditina</taxon>
        <taxon>Rhabditomorpha</taxon>
        <taxon>Rhabditoidea</taxon>
        <taxon>Rhabditidae</taxon>
        <taxon>Mesorhabditinae</taxon>
        <taxon>Mesorhabditis</taxon>
    </lineage>
</organism>
<dbReference type="Gene3D" id="3.30.710.10">
    <property type="entry name" value="Potassium Channel Kv1.1, Chain A"/>
    <property type="match status" value="1"/>
</dbReference>
<comment type="similarity">
    <text evidence="2">Belongs to the small GTPase superfamily. Rho family.</text>
</comment>
<dbReference type="Pfam" id="PF00651">
    <property type="entry name" value="BTB"/>
    <property type="match status" value="1"/>
</dbReference>
<feature type="domain" description="C2H2-type" evidence="13">
    <location>
        <begin position="733"/>
        <end position="760"/>
    </location>
</feature>
<keyword evidence="10" id="KW-0862">Zinc</keyword>
<dbReference type="SUPFAM" id="SSF54695">
    <property type="entry name" value="POZ domain"/>
    <property type="match status" value="1"/>
</dbReference>
<dbReference type="PROSITE" id="PS50157">
    <property type="entry name" value="ZINC_FINGER_C2H2_2"/>
    <property type="match status" value="6"/>
</dbReference>
<dbReference type="GO" id="GO:0000915">
    <property type="term" value="P:actomyosin contractile ring assembly"/>
    <property type="evidence" value="ECO:0007669"/>
    <property type="project" value="UniProtKB-ARBA"/>
</dbReference>
<feature type="region of interest" description="Disordered" evidence="11">
    <location>
        <begin position="1122"/>
        <end position="1143"/>
    </location>
</feature>
<dbReference type="SMART" id="SM00175">
    <property type="entry name" value="RAB"/>
    <property type="match status" value="1"/>
</dbReference>
<feature type="domain" description="BTB" evidence="12">
    <location>
        <begin position="228"/>
        <end position="293"/>
    </location>
</feature>
<dbReference type="SMART" id="SM00173">
    <property type="entry name" value="RAS"/>
    <property type="match status" value="1"/>
</dbReference>
<dbReference type="GO" id="GO:0007264">
    <property type="term" value="P:small GTPase-mediated signal transduction"/>
    <property type="evidence" value="ECO:0007669"/>
    <property type="project" value="InterPro"/>
</dbReference>
<dbReference type="PRINTS" id="PR00449">
    <property type="entry name" value="RASTRNSFRMNG"/>
</dbReference>
<feature type="compositionally biased region" description="Acidic residues" evidence="11">
    <location>
        <begin position="493"/>
        <end position="516"/>
    </location>
</feature>
<dbReference type="SMART" id="SM00875">
    <property type="entry name" value="BACK"/>
    <property type="match status" value="1"/>
</dbReference>
<dbReference type="PROSITE" id="PS51420">
    <property type="entry name" value="RHO"/>
    <property type="match status" value="1"/>
</dbReference>
<dbReference type="InterPro" id="IPR001806">
    <property type="entry name" value="Small_GTPase"/>
</dbReference>
<keyword evidence="9" id="KW-0636">Prenylation</keyword>
<feature type="domain" description="Peptidase C50" evidence="14">
    <location>
        <begin position="2080"/>
        <end position="2174"/>
    </location>
</feature>
<accession>A0AAF3FMV8</accession>
<dbReference type="Pfam" id="PF03568">
    <property type="entry name" value="Separin_C"/>
    <property type="match status" value="1"/>
</dbReference>
<dbReference type="PROSITE" id="PS00028">
    <property type="entry name" value="ZINC_FINGER_C2H2_1"/>
    <property type="match status" value="3"/>
</dbReference>
<protein>
    <submittedName>
        <fullName evidence="16">Separase</fullName>
    </submittedName>
</protein>
<dbReference type="PROSITE" id="PS51421">
    <property type="entry name" value="RAS"/>
    <property type="match status" value="1"/>
</dbReference>
<dbReference type="GO" id="GO:0004197">
    <property type="term" value="F:cysteine-type endopeptidase activity"/>
    <property type="evidence" value="ECO:0007669"/>
    <property type="project" value="InterPro"/>
</dbReference>
<dbReference type="Proteomes" id="UP000887575">
    <property type="component" value="Unassembled WGS sequence"/>
</dbReference>
<keyword evidence="10" id="KW-0863">Zinc-finger</keyword>
<dbReference type="FunFam" id="3.30.160.60:FF:002780">
    <property type="entry name" value="Protein CBR-EOR-1"/>
    <property type="match status" value="1"/>
</dbReference>
<feature type="domain" description="C2H2-type" evidence="13">
    <location>
        <begin position="761"/>
        <end position="788"/>
    </location>
</feature>
<evidence type="ECO:0000259" key="12">
    <source>
        <dbReference type="PROSITE" id="PS50097"/>
    </source>
</evidence>
<dbReference type="SUPFAM" id="SSF52540">
    <property type="entry name" value="P-loop containing nucleoside triphosphate hydrolases"/>
    <property type="match status" value="1"/>
</dbReference>
<evidence type="ECO:0000313" key="15">
    <source>
        <dbReference type="Proteomes" id="UP000887575"/>
    </source>
</evidence>
<keyword evidence="5" id="KW-0547">Nucleotide-binding</keyword>
<dbReference type="FunFam" id="3.40.50.300:FF:000095">
    <property type="entry name" value="Rho-related GTP-binding protein RhoC"/>
    <property type="match status" value="1"/>
</dbReference>
<feature type="domain" description="C2H2-type" evidence="13">
    <location>
        <begin position="874"/>
        <end position="902"/>
    </location>
</feature>
<comment type="subcellular location">
    <subcellularLocation>
        <location evidence="1">Cell membrane</location>
        <topology evidence="1">Lipid-anchor</topology>
    </subcellularLocation>
</comment>
<feature type="domain" description="C2H2-type" evidence="13">
    <location>
        <begin position="789"/>
        <end position="816"/>
    </location>
</feature>
<keyword evidence="6" id="KW-0342">GTP-binding</keyword>
<keyword evidence="10" id="KW-0479">Metal-binding</keyword>
<dbReference type="GO" id="GO:0032154">
    <property type="term" value="C:cleavage furrow"/>
    <property type="evidence" value="ECO:0007669"/>
    <property type="project" value="UniProtKB-ARBA"/>
</dbReference>
<proteinExistence type="inferred from homology"/>
<keyword evidence="7" id="KW-0472">Membrane</keyword>
<dbReference type="InterPro" id="IPR011333">
    <property type="entry name" value="SKP1/BTB/POZ_sf"/>
</dbReference>
<dbReference type="GO" id="GO:0005525">
    <property type="term" value="F:GTP binding"/>
    <property type="evidence" value="ECO:0007669"/>
    <property type="project" value="UniProtKB-KW"/>
</dbReference>
<dbReference type="SMART" id="SM00176">
    <property type="entry name" value="RAN"/>
    <property type="match status" value="1"/>
</dbReference>
<keyword evidence="4" id="KW-0488">Methylation</keyword>
<name>A0AAF3FMV8_9BILA</name>
<dbReference type="FunFam" id="3.30.160.60:FF:002606">
    <property type="entry name" value="Zinc finger protein, putative"/>
    <property type="match status" value="1"/>
</dbReference>
<dbReference type="InterPro" id="IPR003578">
    <property type="entry name" value="Small_GTPase_Rho"/>
</dbReference>